<keyword evidence="1" id="KW-0472">Membrane</keyword>
<organism evidence="2 3">
    <name type="scientific">Podospora australis</name>
    <dbReference type="NCBI Taxonomy" id="1536484"/>
    <lineage>
        <taxon>Eukaryota</taxon>
        <taxon>Fungi</taxon>
        <taxon>Dikarya</taxon>
        <taxon>Ascomycota</taxon>
        <taxon>Pezizomycotina</taxon>
        <taxon>Sordariomycetes</taxon>
        <taxon>Sordariomycetidae</taxon>
        <taxon>Sordariales</taxon>
        <taxon>Podosporaceae</taxon>
        <taxon>Podospora</taxon>
    </lineage>
</organism>
<reference evidence="2" key="2">
    <citation type="submission" date="2023-05" db="EMBL/GenBank/DDBJ databases">
        <authorList>
            <consortium name="Lawrence Berkeley National Laboratory"/>
            <person name="Steindorff A."/>
            <person name="Hensen N."/>
            <person name="Bonometti L."/>
            <person name="Westerberg I."/>
            <person name="Brannstrom I.O."/>
            <person name="Guillou S."/>
            <person name="Cros-Aarteil S."/>
            <person name="Calhoun S."/>
            <person name="Haridas S."/>
            <person name="Kuo A."/>
            <person name="Mondo S."/>
            <person name="Pangilinan J."/>
            <person name="Riley R."/>
            <person name="Labutti K."/>
            <person name="Andreopoulos B."/>
            <person name="Lipzen A."/>
            <person name="Chen C."/>
            <person name="Yanf M."/>
            <person name="Daum C."/>
            <person name="Ng V."/>
            <person name="Clum A."/>
            <person name="Ohm R."/>
            <person name="Martin F."/>
            <person name="Silar P."/>
            <person name="Natvig D."/>
            <person name="Lalanne C."/>
            <person name="Gautier V."/>
            <person name="Ament-Velasquez S.L."/>
            <person name="Kruys A."/>
            <person name="Hutchinson M.I."/>
            <person name="Powell A.J."/>
            <person name="Barry K."/>
            <person name="Miller A.N."/>
            <person name="Grigoriev I.V."/>
            <person name="Debuchy R."/>
            <person name="Gladieux P."/>
            <person name="Thoren M.H."/>
            <person name="Johannesson H."/>
        </authorList>
    </citation>
    <scope>NUCLEOTIDE SEQUENCE</scope>
    <source>
        <strain evidence="2">PSN309</strain>
    </source>
</reference>
<evidence type="ECO:0000256" key="1">
    <source>
        <dbReference type="SAM" id="Phobius"/>
    </source>
</evidence>
<dbReference type="Proteomes" id="UP001302126">
    <property type="component" value="Unassembled WGS sequence"/>
</dbReference>
<dbReference type="EMBL" id="MU864359">
    <property type="protein sequence ID" value="KAK4191471.1"/>
    <property type="molecule type" value="Genomic_DNA"/>
</dbReference>
<comment type="caution">
    <text evidence="2">The sequence shown here is derived from an EMBL/GenBank/DDBJ whole genome shotgun (WGS) entry which is preliminary data.</text>
</comment>
<evidence type="ECO:0000313" key="2">
    <source>
        <dbReference type="EMBL" id="KAK4191471.1"/>
    </source>
</evidence>
<protein>
    <submittedName>
        <fullName evidence="2">Uncharacterized protein</fullName>
    </submittedName>
</protein>
<proteinExistence type="predicted"/>
<keyword evidence="3" id="KW-1185">Reference proteome</keyword>
<evidence type="ECO:0000313" key="3">
    <source>
        <dbReference type="Proteomes" id="UP001302126"/>
    </source>
</evidence>
<dbReference type="AlphaFoldDB" id="A0AAN6X0N4"/>
<feature type="transmembrane region" description="Helical" evidence="1">
    <location>
        <begin position="196"/>
        <end position="216"/>
    </location>
</feature>
<keyword evidence="1" id="KW-0812">Transmembrane</keyword>
<keyword evidence="1" id="KW-1133">Transmembrane helix</keyword>
<gene>
    <name evidence="2" type="ORF">QBC35DRAFT_14143</name>
</gene>
<accession>A0AAN6X0N4</accession>
<name>A0AAN6X0N4_9PEZI</name>
<reference evidence="2" key="1">
    <citation type="journal article" date="2023" name="Mol. Phylogenet. Evol.">
        <title>Genome-scale phylogeny and comparative genomics of the fungal order Sordariales.</title>
        <authorList>
            <person name="Hensen N."/>
            <person name="Bonometti L."/>
            <person name="Westerberg I."/>
            <person name="Brannstrom I.O."/>
            <person name="Guillou S."/>
            <person name="Cros-Aarteil S."/>
            <person name="Calhoun S."/>
            <person name="Haridas S."/>
            <person name="Kuo A."/>
            <person name="Mondo S."/>
            <person name="Pangilinan J."/>
            <person name="Riley R."/>
            <person name="LaButti K."/>
            <person name="Andreopoulos B."/>
            <person name="Lipzen A."/>
            <person name="Chen C."/>
            <person name="Yan M."/>
            <person name="Daum C."/>
            <person name="Ng V."/>
            <person name="Clum A."/>
            <person name="Steindorff A."/>
            <person name="Ohm R.A."/>
            <person name="Martin F."/>
            <person name="Silar P."/>
            <person name="Natvig D.O."/>
            <person name="Lalanne C."/>
            <person name="Gautier V."/>
            <person name="Ament-Velasquez S.L."/>
            <person name="Kruys A."/>
            <person name="Hutchinson M.I."/>
            <person name="Powell A.J."/>
            <person name="Barry K."/>
            <person name="Miller A.N."/>
            <person name="Grigoriev I.V."/>
            <person name="Debuchy R."/>
            <person name="Gladieux P."/>
            <person name="Hiltunen Thoren M."/>
            <person name="Johannesson H."/>
        </authorList>
    </citation>
    <scope>NUCLEOTIDE SEQUENCE</scope>
    <source>
        <strain evidence="2">PSN309</strain>
    </source>
</reference>
<sequence length="259" mass="29010">MCVLSYNPNPTTITNWWVSTLPHHVRTVPCCSWRHCVTRAGGQLEERGKSTGNSVRLSPDSLQTLLQKSVDISANDTNGWRSPHVTCRIISPQPVPSCLGNKKKRILDKRSQVSLAGGIGSLCPRFSVDMPAKPQKRHGRRAGVGSSVDRLQVGGMKYFVAHADLRPKLPQQSGLTALQLSRPASQLTGGRRLALLVRWEIPLLTNSTFFFFFFLARTRETKRKMIKWRLMVDDSQLVKLAGEERSDNSNLLIDRHMLG</sequence>